<accession>A0ABX1KCH4</accession>
<dbReference type="Pfam" id="PF01557">
    <property type="entry name" value="FAA_hydrolase"/>
    <property type="match status" value="1"/>
</dbReference>
<protein>
    <submittedName>
        <fullName evidence="4">Fumarylacetoacetate hydrolase family protein</fullName>
    </submittedName>
</protein>
<evidence type="ECO:0000313" key="4">
    <source>
        <dbReference type="EMBL" id="NLP84737.1"/>
    </source>
</evidence>
<keyword evidence="2" id="KW-0479">Metal-binding</keyword>
<dbReference type="Proteomes" id="UP001429745">
    <property type="component" value="Unassembled WGS sequence"/>
</dbReference>
<keyword evidence="5" id="KW-1185">Reference proteome</keyword>
<evidence type="ECO:0000313" key="5">
    <source>
        <dbReference type="Proteomes" id="UP001429745"/>
    </source>
</evidence>
<dbReference type="GO" id="GO:0016787">
    <property type="term" value="F:hydrolase activity"/>
    <property type="evidence" value="ECO:0007669"/>
    <property type="project" value="UniProtKB-KW"/>
</dbReference>
<evidence type="ECO:0000256" key="2">
    <source>
        <dbReference type="ARBA" id="ARBA00022723"/>
    </source>
</evidence>
<proteinExistence type="inferred from homology"/>
<name>A0ABX1KCH4_9MICO</name>
<dbReference type="SUPFAM" id="SSF56529">
    <property type="entry name" value="FAH"/>
    <property type="match status" value="1"/>
</dbReference>
<dbReference type="Gene3D" id="3.90.850.10">
    <property type="entry name" value="Fumarylacetoacetase-like, C-terminal domain"/>
    <property type="match status" value="1"/>
</dbReference>
<comment type="similarity">
    <text evidence="1">Belongs to the FAH family.</text>
</comment>
<dbReference type="InterPro" id="IPR051121">
    <property type="entry name" value="FAH"/>
</dbReference>
<organism evidence="4 5">
    <name type="scientific">Microbacterium salsuginis</name>
    <dbReference type="NCBI Taxonomy" id="2722803"/>
    <lineage>
        <taxon>Bacteria</taxon>
        <taxon>Bacillati</taxon>
        <taxon>Actinomycetota</taxon>
        <taxon>Actinomycetes</taxon>
        <taxon>Micrococcales</taxon>
        <taxon>Microbacteriaceae</taxon>
        <taxon>Microbacterium</taxon>
    </lineage>
</organism>
<evidence type="ECO:0000259" key="3">
    <source>
        <dbReference type="Pfam" id="PF01557"/>
    </source>
</evidence>
<keyword evidence="4" id="KW-0378">Hydrolase</keyword>
<dbReference type="PANTHER" id="PTHR42796">
    <property type="entry name" value="FUMARYLACETOACETATE HYDROLASE DOMAIN-CONTAINING PROTEIN 2A-RELATED"/>
    <property type="match status" value="1"/>
</dbReference>
<sequence length="322" mass="33241">MRLVTYATPDGPRPGAVVAAADGDRLLDLGHVGGSVTALLSDDVAMASARAAVAAGPTRPEAPGDAPAAPGVGVGTDPSSLPALDPAALLAPVVPGKMLCLGYNYRGHVPDGAEPEAEPEYPDVFVKTPNTFGGPNDLVAIPPGATDVDYEGEVAVVIGRRAQRVSIEDALDHVAGYTILNDVSDRAWQRRQSQWALGKCSDGFAPIGPWIVTADEIPDPQDLLVEVVRDGEVTVSQSTSTTIFSVAFVIHHLSQVLTLEPGDIVSTGTPQKLPAAQQAHRPLAAGDAVMVRISGIGELTTRFTSPLTSGLTTAAPDQEATA</sequence>
<dbReference type="PANTHER" id="PTHR42796:SF4">
    <property type="entry name" value="FUMARYLACETOACETATE HYDROLASE DOMAIN-CONTAINING PROTEIN 2A"/>
    <property type="match status" value="1"/>
</dbReference>
<reference evidence="4 5" key="1">
    <citation type="submission" date="2020-04" db="EMBL/GenBank/DDBJ databases">
        <title>CFH 90308 Microbacterium sp.</title>
        <authorList>
            <person name="Nie G."/>
            <person name="Ming H."/>
            <person name="Xia T."/>
        </authorList>
    </citation>
    <scope>NUCLEOTIDE SEQUENCE [LARGE SCALE GENOMIC DNA]</scope>
    <source>
        <strain evidence="4 5">CFH 90308</strain>
    </source>
</reference>
<dbReference type="EMBL" id="JABACI010000004">
    <property type="protein sequence ID" value="NLP84737.1"/>
    <property type="molecule type" value="Genomic_DNA"/>
</dbReference>
<evidence type="ECO:0000256" key="1">
    <source>
        <dbReference type="ARBA" id="ARBA00010211"/>
    </source>
</evidence>
<dbReference type="InterPro" id="IPR011234">
    <property type="entry name" value="Fumarylacetoacetase-like_C"/>
</dbReference>
<dbReference type="RefSeq" id="WP_168913217.1">
    <property type="nucleotide sequence ID" value="NZ_JABACI010000004.1"/>
</dbReference>
<feature type="domain" description="Fumarylacetoacetase-like C-terminal" evidence="3">
    <location>
        <begin position="97"/>
        <end position="303"/>
    </location>
</feature>
<dbReference type="InterPro" id="IPR036663">
    <property type="entry name" value="Fumarylacetoacetase_C_sf"/>
</dbReference>
<gene>
    <name evidence="4" type="ORF">HF576_12840</name>
</gene>
<comment type="caution">
    <text evidence="4">The sequence shown here is derived from an EMBL/GenBank/DDBJ whole genome shotgun (WGS) entry which is preliminary data.</text>
</comment>